<dbReference type="GO" id="GO:0007389">
    <property type="term" value="P:pattern specification process"/>
    <property type="evidence" value="ECO:0007669"/>
    <property type="project" value="TreeGrafter"/>
</dbReference>
<dbReference type="PROSITE" id="PS51293">
    <property type="entry name" value="SANT"/>
    <property type="match status" value="1"/>
</dbReference>
<dbReference type="GO" id="GO:0003677">
    <property type="term" value="F:DNA binding"/>
    <property type="evidence" value="ECO:0007669"/>
    <property type="project" value="UniProtKB-KW"/>
</dbReference>
<evidence type="ECO:0000313" key="5">
    <source>
        <dbReference type="EMBL" id="KAE9525004.1"/>
    </source>
</evidence>
<evidence type="ECO:0000259" key="4">
    <source>
        <dbReference type="PROSITE" id="PS51293"/>
    </source>
</evidence>
<dbReference type="InterPro" id="IPR055315">
    <property type="entry name" value="Cramped-like"/>
</dbReference>
<dbReference type="PANTHER" id="PTHR21677">
    <property type="entry name" value="CRAMPED PROTEIN"/>
    <property type="match status" value="1"/>
</dbReference>
<feature type="compositionally biased region" description="Low complexity" evidence="3">
    <location>
        <begin position="355"/>
        <end position="368"/>
    </location>
</feature>
<reference evidence="5 6" key="1">
    <citation type="submission" date="2019-08" db="EMBL/GenBank/DDBJ databases">
        <title>The genome of the soybean aphid Biotype 1, its phylome, world population structure and adaptation to the North American continent.</title>
        <authorList>
            <person name="Giordano R."/>
            <person name="Donthu R.K."/>
            <person name="Hernandez A.G."/>
            <person name="Wright C.L."/>
            <person name="Zimin A.V."/>
        </authorList>
    </citation>
    <scope>NUCLEOTIDE SEQUENCE [LARGE SCALE GENOMIC DNA]</scope>
    <source>
        <tissue evidence="5">Whole aphids</tissue>
    </source>
</reference>
<feature type="domain" description="SANT" evidence="4">
    <location>
        <begin position="71"/>
        <end position="129"/>
    </location>
</feature>
<organism evidence="5 6">
    <name type="scientific">Aphis glycines</name>
    <name type="common">Soybean aphid</name>
    <dbReference type="NCBI Taxonomy" id="307491"/>
    <lineage>
        <taxon>Eukaryota</taxon>
        <taxon>Metazoa</taxon>
        <taxon>Ecdysozoa</taxon>
        <taxon>Arthropoda</taxon>
        <taxon>Hexapoda</taxon>
        <taxon>Insecta</taxon>
        <taxon>Pterygota</taxon>
        <taxon>Neoptera</taxon>
        <taxon>Paraneoptera</taxon>
        <taxon>Hemiptera</taxon>
        <taxon>Sternorrhyncha</taxon>
        <taxon>Aphidomorpha</taxon>
        <taxon>Aphidoidea</taxon>
        <taxon>Aphididae</taxon>
        <taxon>Aphidini</taxon>
        <taxon>Aphis</taxon>
        <taxon>Aphis</taxon>
    </lineage>
</organism>
<feature type="region of interest" description="Disordered" evidence="3">
    <location>
        <begin position="352"/>
        <end position="373"/>
    </location>
</feature>
<dbReference type="GO" id="GO:0003682">
    <property type="term" value="F:chromatin binding"/>
    <property type="evidence" value="ECO:0007669"/>
    <property type="project" value="InterPro"/>
</dbReference>
<evidence type="ECO:0000256" key="2">
    <source>
        <dbReference type="ARBA" id="ARBA00023242"/>
    </source>
</evidence>
<dbReference type="GO" id="GO:0005634">
    <property type="term" value="C:nucleus"/>
    <property type="evidence" value="ECO:0007669"/>
    <property type="project" value="TreeGrafter"/>
</dbReference>
<keyword evidence="1" id="KW-0238">DNA-binding</keyword>
<dbReference type="InterPro" id="IPR017884">
    <property type="entry name" value="SANT_dom"/>
</dbReference>
<protein>
    <recommendedName>
        <fullName evidence="4">SANT domain-containing protein</fullName>
    </recommendedName>
</protein>
<dbReference type="PANTHER" id="PTHR21677:SF1">
    <property type="entry name" value="PROTEIN CRAMPED-LIKE"/>
    <property type="match status" value="1"/>
</dbReference>
<comment type="caution">
    <text evidence="5">The sequence shown here is derived from an EMBL/GenBank/DDBJ whole genome shotgun (WGS) entry which is preliminary data.</text>
</comment>
<dbReference type="Proteomes" id="UP000475862">
    <property type="component" value="Unassembled WGS sequence"/>
</dbReference>
<keyword evidence="2" id="KW-0539">Nucleus</keyword>
<evidence type="ECO:0000256" key="3">
    <source>
        <dbReference type="SAM" id="MobiDB-lite"/>
    </source>
</evidence>
<keyword evidence="6" id="KW-1185">Reference proteome</keyword>
<dbReference type="AlphaFoldDB" id="A0A6G0T482"/>
<dbReference type="InterPro" id="IPR001005">
    <property type="entry name" value="SANT/Myb"/>
</dbReference>
<gene>
    <name evidence="5" type="ORF">AGLY_015054</name>
</gene>
<evidence type="ECO:0000256" key="1">
    <source>
        <dbReference type="ARBA" id="ARBA00023125"/>
    </source>
</evidence>
<evidence type="ECO:0000313" key="6">
    <source>
        <dbReference type="Proteomes" id="UP000475862"/>
    </source>
</evidence>
<sequence length="791" mass="89262">MDEKIKLEDCHLEPDAPTVVSEKGVLLRTSARVSKKLRMTPASTSPGPNCNKLDSNDAPVFKSSKIRRELWSAEDTNSFFEGLNEFGKDFESIQWFMVNRAKRKGSCEQAIKSKEQLRHFYYRTWHKICKYIEFPKEMQKVVQELYGLINYGELKRRIGFCNDKNWSKLYEMIYHGSTKVRSKGKLWKVKTPHCRALRKLNCLEDTIGDLKLPGKVSVELRPRDMDTWSLVQSLAMNPRIRATVELQKPLSMLLSFLENRWQTENRKLREQIHRVKSLEVDQESKRILRVAPATGVNITPISVNFSDIENTNVSLLAHRNTHGISKESVESILQKFPSTKVQKPYVKRVRTETVNSASGSSGSQENSSTPCSSTACPITDMSYDGEKNLDILMASPPKNDPVISSHDQEKEKKEEFIARVKQGWTLANVEAIKIGELYLICGSESKIQLEYWFEDCVEATSQNRLSQSLNKLISIAQYNLTSSKGCSCGSVNNKPHSLPRQTEIKTEVDQNQRGAYSLVSGCKVMVHPSSVFRRPLQPKPLHSTGSFKAQLDKEYVSFLIPSDLSNKLQPRYCNRTGRPSNKHVGIVQKLLPLQPKTSLTIVQTSNFRPIVPAISSEQNQLLDDKQCDINHVDQTSLSPKKEWKPPDEDIPDDVSITSSTINRLMDIALPSMNEYSAPNFSGLLSNCSNPTTSVSLTTPSTSPSRLLKDDSNQWLNPDVCQTLIMDFSLSSFLGHLDKEQMAETARNDTQKVISNDVEAQFQCLMSENSVDYTAKFADLAAQVAASNNNCQ</sequence>
<proteinExistence type="predicted"/>
<feature type="region of interest" description="Disordered" evidence="3">
    <location>
        <begin position="633"/>
        <end position="653"/>
    </location>
</feature>
<accession>A0A6G0T482</accession>
<dbReference type="EMBL" id="VYZN01000065">
    <property type="protein sequence ID" value="KAE9525004.1"/>
    <property type="molecule type" value="Genomic_DNA"/>
</dbReference>
<name>A0A6G0T482_APHGL</name>
<dbReference type="SMART" id="SM00717">
    <property type="entry name" value="SANT"/>
    <property type="match status" value="1"/>
</dbReference>
<dbReference type="OrthoDB" id="515799at2759"/>